<proteinExistence type="predicted"/>
<accession>A0AAD5L9S7</accession>
<dbReference type="SUPFAM" id="SSF52266">
    <property type="entry name" value="SGNH hydrolase"/>
    <property type="match status" value="1"/>
</dbReference>
<dbReference type="Pfam" id="PF13472">
    <property type="entry name" value="Lipase_GDSL_2"/>
    <property type="match status" value="1"/>
</dbReference>
<gene>
    <name evidence="3" type="ORF">P43SY_004638</name>
</gene>
<feature type="domain" description="SGNH hydrolase-type esterase" evidence="2">
    <location>
        <begin position="282"/>
        <end position="485"/>
    </location>
</feature>
<evidence type="ECO:0000313" key="3">
    <source>
        <dbReference type="EMBL" id="KAJ0393781.1"/>
    </source>
</evidence>
<evidence type="ECO:0000256" key="1">
    <source>
        <dbReference type="SAM" id="MobiDB-lite"/>
    </source>
</evidence>
<protein>
    <recommendedName>
        <fullName evidence="2">SGNH hydrolase-type esterase domain-containing protein</fullName>
    </recommendedName>
</protein>
<sequence>MLPRAASCRLRQGAISSGNEPPETETVAGECALAHRRPPISASAARRDGARQRRGVDGGTGDDTNADKDAGVGSPASAADGASTGLKMRPASWPSRFSMFPENGHPRASSSASLPHFAAIDRDRVYNFDISKYRDGSFRLIPAAATDKIRYIGRFLHHGARTKRPTKVNAVQFDWPACTFEIRVTNTTSVAIRLKGDGNYFNVFVNDNFCCILRASLNATCCEVVSGLDVTKEYTITISKRTEPQMRGALSTFKVCTFYGFILDGDAEVLPRAPEATRKIEFIGDSDTCAFGNEGIASSTRKIFGMKGRMENVYNGYACILSRMFDAEAHIMAWSGKGVHSNAADWGPNMLALWKNTLACREGEWDMHSWMPDVVVVNLGINDLFPPASSETDIIAAYALLLAEVRSYRPEADIYCVVCHQDCISSENNADDRNRLSQQLQEIVKLAMSKVGKYDTKLHFSLLQVDGGLHDADFATSMHYAVSGHIKIARALAEEISVRTQWKLRYEPTTMPYPQEKKQILVPGDESKKSSCVMIPRATSFCPSAPTVTIDCENDRQLQFSVCLVRPRAAAAAECEIDMRCAKRMDDPGDQFECGRPKTESNFIHINASADDTAADNFISCDADAAAGANNTRCTNNRCTGDINYNAPTDTATDAHSKRDTGTKSDDDNIETNND</sequence>
<dbReference type="GO" id="GO:0052689">
    <property type="term" value="F:carboxylic ester hydrolase activity"/>
    <property type="evidence" value="ECO:0007669"/>
    <property type="project" value="InterPro"/>
</dbReference>
<name>A0AAD5L9S7_PYTIN</name>
<dbReference type="InterPro" id="IPR052762">
    <property type="entry name" value="PCW_deacetylase/CE"/>
</dbReference>
<keyword evidence="4" id="KW-1185">Reference proteome</keyword>
<dbReference type="InterPro" id="IPR037461">
    <property type="entry name" value="CtCE2-like_dom"/>
</dbReference>
<dbReference type="InterPro" id="IPR013830">
    <property type="entry name" value="SGNH_hydro"/>
</dbReference>
<comment type="caution">
    <text evidence="3">The sequence shown here is derived from an EMBL/GenBank/DDBJ whole genome shotgun (WGS) entry which is preliminary data.</text>
</comment>
<dbReference type="EMBL" id="JAKCXM010000463">
    <property type="protein sequence ID" value="KAJ0393781.1"/>
    <property type="molecule type" value="Genomic_DNA"/>
</dbReference>
<dbReference type="InterPro" id="IPR036514">
    <property type="entry name" value="SGNH_hydro_sf"/>
</dbReference>
<dbReference type="CDD" id="cd01831">
    <property type="entry name" value="Endoglucanase_E_like"/>
    <property type="match status" value="1"/>
</dbReference>
<feature type="compositionally biased region" description="Basic and acidic residues" evidence="1">
    <location>
        <begin position="45"/>
        <end position="56"/>
    </location>
</feature>
<reference evidence="3" key="1">
    <citation type="submission" date="2021-12" db="EMBL/GenBank/DDBJ databases">
        <title>Prjna785345.</title>
        <authorList>
            <person name="Rujirawat T."/>
            <person name="Krajaejun T."/>
        </authorList>
    </citation>
    <scope>NUCLEOTIDE SEQUENCE</scope>
    <source>
        <strain evidence="3">Pi057C3</strain>
    </source>
</reference>
<feature type="region of interest" description="Disordered" evidence="1">
    <location>
        <begin position="1"/>
        <end position="87"/>
    </location>
</feature>
<evidence type="ECO:0000313" key="4">
    <source>
        <dbReference type="Proteomes" id="UP001209570"/>
    </source>
</evidence>
<organism evidence="3 4">
    <name type="scientific">Pythium insidiosum</name>
    <name type="common">Pythiosis disease agent</name>
    <dbReference type="NCBI Taxonomy" id="114742"/>
    <lineage>
        <taxon>Eukaryota</taxon>
        <taxon>Sar</taxon>
        <taxon>Stramenopiles</taxon>
        <taxon>Oomycota</taxon>
        <taxon>Peronosporomycetes</taxon>
        <taxon>Pythiales</taxon>
        <taxon>Pythiaceae</taxon>
        <taxon>Pythium</taxon>
    </lineage>
</organism>
<dbReference type="Gene3D" id="3.40.50.1110">
    <property type="entry name" value="SGNH hydrolase"/>
    <property type="match status" value="1"/>
</dbReference>
<dbReference type="PANTHER" id="PTHR37834">
    <property type="entry name" value="GDSL-LIKE LIPASE/ACYLHYDROLASE DOMAIN PROTEIN (AFU_ORTHOLOGUE AFUA_2G00620)"/>
    <property type="match status" value="1"/>
</dbReference>
<dbReference type="PANTHER" id="PTHR37834:SF2">
    <property type="entry name" value="ESTERASE, SGNH HYDROLASE-TYPE"/>
    <property type="match status" value="1"/>
</dbReference>
<dbReference type="Gene3D" id="2.60.120.260">
    <property type="entry name" value="Galactose-binding domain-like"/>
    <property type="match status" value="1"/>
</dbReference>
<feature type="region of interest" description="Disordered" evidence="1">
    <location>
        <begin position="647"/>
        <end position="675"/>
    </location>
</feature>
<dbReference type="AlphaFoldDB" id="A0AAD5L9S7"/>
<dbReference type="Proteomes" id="UP001209570">
    <property type="component" value="Unassembled WGS sequence"/>
</dbReference>
<feature type="compositionally biased region" description="Basic and acidic residues" evidence="1">
    <location>
        <begin position="653"/>
        <end position="667"/>
    </location>
</feature>
<evidence type="ECO:0000259" key="2">
    <source>
        <dbReference type="Pfam" id="PF13472"/>
    </source>
</evidence>